<keyword evidence="3" id="KW-1185">Reference proteome</keyword>
<name>A0A2Z7A760_9LAMI</name>
<sequence length="240" mass="26053">MVFQIILFSFGNLVDRSDLIGDRSYDEVSVPPSPPLNSRRLAPPPSPRVAGIHSGRFYEENPFVQNSSVLLVQPDEGVSVLVVDRIGDYLPQSTEKSRVLVIPVGARHKCQQGPKILKFQNRPKRARYRIPARKLHGLPETGPNQTLEEFSRHDIAGAAAAGGAATTKNLAAAAHNALPSTTHGRAQRRAPIVQPAPSKRRPAAPLRPAMARNIEWSGATTGGAILSNCDFTQNSSYLFP</sequence>
<protein>
    <submittedName>
        <fullName evidence="2">Auxin transporter-like protein 5</fullName>
    </submittedName>
</protein>
<evidence type="ECO:0000256" key="1">
    <source>
        <dbReference type="SAM" id="MobiDB-lite"/>
    </source>
</evidence>
<reference evidence="2 3" key="1">
    <citation type="journal article" date="2015" name="Proc. Natl. Acad. Sci. U.S.A.">
        <title>The resurrection genome of Boea hygrometrica: A blueprint for survival of dehydration.</title>
        <authorList>
            <person name="Xiao L."/>
            <person name="Yang G."/>
            <person name="Zhang L."/>
            <person name="Yang X."/>
            <person name="Zhao S."/>
            <person name="Ji Z."/>
            <person name="Zhou Q."/>
            <person name="Hu M."/>
            <person name="Wang Y."/>
            <person name="Chen M."/>
            <person name="Xu Y."/>
            <person name="Jin H."/>
            <person name="Xiao X."/>
            <person name="Hu G."/>
            <person name="Bao F."/>
            <person name="Hu Y."/>
            <person name="Wan P."/>
            <person name="Li L."/>
            <person name="Deng X."/>
            <person name="Kuang T."/>
            <person name="Xiang C."/>
            <person name="Zhu J.K."/>
            <person name="Oliver M.J."/>
            <person name="He Y."/>
        </authorList>
    </citation>
    <scope>NUCLEOTIDE SEQUENCE [LARGE SCALE GENOMIC DNA]</scope>
    <source>
        <strain evidence="3">cv. XS01</strain>
    </source>
</reference>
<dbReference type="AlphaFoldDB" id="A0A2Z7A760"/>
<feature type="region of interest" description="Disordered" evidence="1">
    <location>
        <begin position="25"/>
        <end position="47"/>
    </location>
</feature>
<feature type="region of interest" description="Disordered" evidence="1">
    <location>
        <begin position="181"/>
        <end position="204"/>
    </location>
</feature>
<organism evidence="2 3">
    <name type="scientific">Dorcoceras hygrometricum</name>
    <dbReference type="NCBI Taxonomy" id="472368"/>
    <lineage>
        <taxon>Eukaryota</taxon>
        <taxon>Viridiplantae</taxon>
        <taxon>Streptophyta</taxon>
        <taxon>Embryophyta</taxon>
        <taxon>Tracheophyta</taxon>
        <taxon>Spermatophyta</taxon>
        <taxon>Magnoliopsida</taxon>
        <taxon>eudicotyledons</taxon>
        <taxon>Gunneridae</taxon>
        <taxon>Pentapetalae</taxon>
        <taxon>asterids</taxon>
        <taxon>lamiids</taxon>
        <taxon>Lamiales</taxon>
        <taxon>Gesneriaceae</taxon>
        <taxon>Didymocarpoideae</taxon>
        <taxon>Trichosporeae</taxon>
        <taxon>Loxocarpinae</taxon>
        <taxon>Dorcoceras</taxon>
    </lineage>
</organism>
<proteinExistence type="predicted"/>
<dbReference type="EMBL" id="KV018275">
    <property type="protein sequence ID" value="KZV17457.1"/>
    <property type="molecule type" value="Genomic_DNA"/>
</dbReference>
<accession>A0A2Z7A760</accession>
<dbReference type="Proteomes" id="UP000250235">
    <property type="component" value="Unassembled WGS sequence"/>
</dbReference>
<evidence type="ECO:0000313" key="2">
    <source>
        <dbReference type="EMBL" id="KZV17457.1"/>
    </source>
</evidence>
<gene>
    <name evidence="2" type="ORF">F511_41755</name>
</gene>
<evidence type="ECO:0000313" key="3">
    <source>
        <dbReference type="Proteomes" id="UP000250235"/>
    </source>
</evidence>